<dbReference type="EMBL" id="JANAVB010003198">
    <property type="protein sequence ID" value="KAJ6850223.1"/>
    <property type="molecule type" value="Genomic_DNA"/>
</dbReference>
<keyword evidence="3" id="KW-1185">Reference proteome</keyword>
<comment type="caution">
    <text evidence="2">The sequence shown here is derived from an EMBL/GenBank/DDBJ whole genome shotgun (WGS) entry which is preliminary data.</text>
</comment>
<reference evidence="2" key="2">
    <citation type="submission" date="2023-04" db="EMBL/GenBank/DDBJ databases">
        <authorList>
            <person name="Bruccoleri R.E."/>
            <person name="Oakeley E.J."/>
            <person name="Faust A.-M."/>
            <person name="Dessus-Babus S."/>
            <person name="Altorfer M."/>
            <person name="Burckhardt D."/>
            <person name="Oertli M."/>
            <person name="Naumann U."/>
            <person name="Petersen F."/>
            <person name="Wong J."/>
        </authorList>
    </citation>
    <scope>NUCLEOTIDE SEQUENCE</scope>
    <source>
        <strain evidence="2">GSM-AAB239-AS_SAM_17_03QT</strain>
        <tissue evidence="2">Leaf</tissue>
    </source>
</reference>
<dbReference type="AlphaFoldDB" id="A0AAX6IBC1"/>
<proteinExistence type="predicted"/>
<dbReference type="Proteomes" id="UP001140949">
    <property type="component" value="Unassembled WGS sequence"/>
</dbReference>
<dbReference type="EMBL" id="JANAVB010039017">
    <property type="protein sequence ID" value="KAJ6800294.1"/>
    <property type="molecule type" value="Genomic_DNA"/>
</dbReference>
<sequence length="92" mass="10402">MKILSSPSPCFPLLSPHKPSFFSIKTLTPKVEFSETLRFPKCLTKMQHRTPLRSLRCSCSSSPSIDDEKPPSSRIFVKGSFPLLKLSVFFQV</sequence>
<accession>A0AAX6IBC1</accession>
<reference evidence="2" key="1">
    <citation type="journal article" date="2023" name="GigaByte">
        <title>Genome assembly of the bearded iris, Iris pallida Lam.</title>
        <authorList>
            <person name="Bruccoleri R.E."/>
            <person name="Oakeley E.J."/>
            <person name="Faust A.M.E."/>
            <person name="Altorfer M."/>
            <person name="Dessus-Babus S."/>
            <person name="Burckhardt D."/>
            <person name="Oertli M."/>
            <person name="Naumann U."/>
            <person name="Petersen F."/>
            <person name="Wong J."/>
        </authorList>
    </citation>
    <scope>NUCLEOTIDE SEQUENCE</scope>
    <source>
        <strain evidence="2">GSM-AAB239-AS_SAM_17_03QT</strain>
    </source>
</reference>
<name>A0AAX6IBC1_IRIPA</name>
<evidence type="ECO:0000313" key="3">
    <source>
        <dbReference type="Proteomes" id="UP001140949"/>
    </source>
</evidence>
<evidence type="ECO:0000313" key="2">
    <source>
        <dbReference type="EMBL" id="KAJ6850223.1"/>
    </source>
</evidence>
<protein>
    <submittedName>
        <fullName evidence="2">Uncharacterized protein</fullName>
    </submittedName>
</protein>
<evidence type="ECO:0000313" key="1">
    <source>
        <dbReference type="EMBL" id="KAJ6800294.1"/>
    </source>
</evidence>
<organism evidence="2 3">
    <name type="scientific">Iris pallida</name>
    <name type="common">Sweet iris</name>
    <dbReference type="NCBI Taxonomy" id="29817"/>
    <lineage>
        <taxon>Eukaryota</taxon>
        <taxon>Viridiplantae</taxon>
        <taxon>Streptophyta</taxon>
        <taxon>Embryophyta</taxon>
        <taxon>Tracheophyta</taxon>
        <taxon>Spermatophyta</taxon>
        <taxon>Magnoliopsida</taxon>
        <taxon>Liliopsida</taxon>
        <taxon>Asparagales</taxon>
        <taxon>Iridaceae</taxon>
        <taxon>Iridoideae</taxon>
        <taxon>Irideae</taxon>
        <taxon>Iris</taxon>
    </lineage>
</organism>
<gene>
    <name evidence="1" type="ORF">M6B38_203330</name>
    <name evidence="2" type="ORF">M6B38_265345</name>
</gene>